<dbReference type="AlphaFoldDB" id="A0A194APJ7"/>
<organism evidence="2">
    <name type="scientific">Pinctada fucata</name>
    <name type="common">Akoya pearl oyster</name>
    <name type="synonym">Pinctada imbricata fucata</name>
    <dbReference type="NCBI Taxonomy" id="50426"/>
    <lineage>
        <taxon>Eukaryota</taxon>
        <taxon>Metazoa</taxon>
        <taxon>Spiralia</taxon>
        <taxon>Lophotrochozoa</taxon>
        <taxon>Mollusca</taxon>
        <taxon>Bivalvia</taxon>
        <taxon>Autobranchia</taxon>
        <taxon>Pteriomorphia</taxon>
        <taxon>Pterioida</taxon>
        <taxon>Pterioidea</taxon>
        <taxon>Pteriidae</taxon>
        <taxon>Pinctada</taxon>
    </lineage>
</organism>
<keyword evidence="1" id="KW-0732">Signal</keyword>
<dbReference type="EMBL" id="GELH01000130">
    <property type="protein sequence ID" value="JAS04142.1"/>
    <property type="molecule type" value="Transcribed_RNA"/>
</dbReference>
<evidence type="ECO:0008006" key="3">
    <source>
        <dbReference type="Google" id="ProtNLM"/>
    </source>
</evidence>
<feature type="chain" id="PRO_5013481108" description="Sodefrin-like factor" evidence="1">
    <location>
        <begin position="20"/>
        <end position="185"/>
    </location>
</feature>
<evidence type="ECO:0000313" key="2">
    <source>
        <dbReference type="EMBL" id="JAS04143.1"/>
    </source>
</evidence>
<feature type="non-terminal residue" evidence="2">
    <location>
        <position position="185"/>
    </location>
</feature>
<proteinExistence type="predicted"/>
<sequence length="185" mass="20639">MNHIPSLLVFVAACFSVHSNTVPCDNCCYNCNGVTTQEECNLITKCGRHETCYVRKKTERKLNVLYESGCLSERVCNALHTIQQGTVGKRDHEAVLTNCFDCCSSNNTAPCNRDLCTPNPPKLPPGYKICYSCSGVEKPEYCERTITCTTDQSCHVHAKMNFLYDALRYDLGCQSKSVCAALERL</sequence>
<feature type="signal peptide" evidence="1">
    <location>
        <begin position="1"/>
        <end position="19"/>
    </location>
</feature>
<name>A0A194APJ7_PINFU</name>
<accession>A0A194APJ7</accession>
<evidence type="ECO:0000256" key="1">
    <source>
        <dbReference type="SAM" id="SignalP"/>
    </source>
</evidence>
<protein>
    <recommendedName>
        <fullName evidence="3">Sodefrin-like factor</fullName>
    </recommendedName>
</protein>
<dbReference type="EMBL" id="GELH01000129">
    <property type="protein sequence ID" value="JAS04143.1"/>
    <property type="molecule type" value="Transcribed_RNA"/>
</dbReference>
<reference evidence="2" key="1">
    <citation type="submission" date="2016-03" db="EMBL/GenBank/DDBJ databases">
        <authorList>
            <person name="Ploux O."/>
        </authorList>
    </citation>
    <scope>NUCLEOTIDE SEQUENCE</scope>
    <source>
        <tissue evidence="2">Mantle</tissue>
    </source>
</reference>